<name>A0A9P0T211_PIEBR</name>
<organism evidence="2 3">
    <name type="scientific">Pieris brassicae</name>
    <name type="common">White butterfly</name>
    <name type="synonym">Large white butterfly</name>
    <dbReference type="NCBI Taxonomy" id="7116"/>
    <lineage>
        <taxon>Eukaryota</taxon>
        <taxon>Metazoa</taxon>
        <taxon>Ecdysozoa</taxon>
        <taxon>Arthropoda</taxon>
        <taxon>Hexapoda</taxon>
        <taxon>Insecta</taxon>
        <taxon>Pterygota</taxon>
        <taxon>Neoptera</taxon>
        <taxon>Endopterygota</taxon>
        <taxon>Lepidoptera</taxon>
        <taxon>Glossata</taxon>
        <taxon>Ditrysia</taxon>
        <taxon>Papilionoidea</taxon>
        <taxon>Pieridae</taxon>
        <taxon>Pierinae</taxon>
        <taxon>Pieris</taxon>
    </lineage>
</organism>
<accession>A0A9P0T211</accession>
<reference evidence="2" key="1">
    <citation type="submission" date="2022-05" db="EMBL/GenBank/DDBJ databases">
        <authorList>
            <person name="Okamura Y."/>
        </authorList>
    </citation>
    <scope>NUCLEOTIDE SEQUENCE</scope>
</reference>
<evidence type="ECO:0000313" key="2">
    <source>
        <dbReference type="EMBL" id="CAH4002831.1"/>
    </source>
</evidence>
<keyword evidence="3" id="KW-1185">Reference proteome</keyword>
<proteinExistence type="predicted"/>
<gene>
    <name evidence="2" type="ORF">PIBRA_LOCUS2736</name>
</gene>
<feature type="region of interest" description="Disordered" evidence="1">
    <location>
        <begin position="33"/>
        <end position="66"/>
    </location>
</feature>
<dbReference type="EMBL" id="CALOZG010000003">
    <property type="protein sequence ID" value="CAH4002831.1"/>
    <property type="molecule type" value="Genomic_DNA"/>
</dbReference>
<protein>
    <submittedName>
        <fullName evidence="2">Uncharacterized protein</fullName>
    </submittedName>
</protein>
<evidence type="ECO:0000256" key="1">
    <source>
        <dbReference type="SAM" id="MobiDB-lite"/>
    </source>
</evidence>
<evidence type="ECO:0000313" key="3">
    <source>
        <dbReference type="Proteomes" id="UP001152562"/>
    </source>
</evidence>
<sequence>MTCALFEVGTRSDAVREGPAAYKRSPAAAARWQREGSHVRRVQSHRGGAGPGREGGRHLRLHTAPGSPHPATSCDMLSFINFPLLNICAMLYISLWCQIEYHHNARAQGGWYSQVLVRGVGGACVTVGHAHRGRALWRKYRWTGAREQVRALNVTIAG</sequence>
<dbReference type="Proteomes" id="UP001152562">
    <property type="component" value="Unassembled WGS sequence"/>
</dbReference>
<comment type="caution">
    <text evidence="2">The sequence shown here is derived from an EMBL/GenBank/DDBJ whole genome shotgun (WGS) entry which is preliminary data.</text>
</comment>
<dbReference type="AlphaFoldDB" id="A0A9P0T211"/>